<evidence type="ECO:0000313" key="4">
    <source>
        <dbReference type="Proteomes" id="UP000281771"/>
    </source>
</evidence>
<name>A0A3P1V6T6_9STRE</name>
<dbReference type="PANTHER" id="PTHR46558:SF11">
    <property type="entry name" value="HTH-TYPE TRANSCRIPTIONAL REGULATOR XRE"/>
    <property type="match status" value="1"/>
</dbReference>
<evidence type="ECO:0000313" key="3">
    <source>
        <dbReference type="EMBL" id="RRD29851.1"/>
    </source>
</evidence>
<feature type="domain" description="HTH cro/C1-type" evidence="2">
    <location>
        <begin position="4"/>
        <end position="58"/>
    </location>
</feature>
<dbReference type="SUPFAM" id="SSF47413">
    <property type="entry name" value="lambda repressor-like DNA-binding domains"/>
    <property type="match status" value="1"/>
</dbReference>
<reference evidence="3 4" key="1">
    <citation type="submission" date="2018-11" db="EMBL/GenBank/DDBJ databases">
        <title>Genomes From Bacteria Associated with the Canine Oral Cavity: a Test Case for Automated Genome-Based Taxonomic Assignment.</title>
        <authorList>
            <person name="Coil D.A."/>
            <person name="Jospin G."/>
            <person name="Darling A.E."/>
            <person name="Wallis C."/>
            <person name="Davis I.J."/>
            <person name="Harris S."/>
            <person name="Eisen J.A."/>
            <person name="Holcombe L.J."/>
            <person name="O'Flynn C."/>
        </authorList>
    </citation>
    <scope>NUCLEOTIDE SEQUENCE [LARGE SCALE GENOMIC DNA]</scope>
    <source>
        <strain evidence="3 4">OH4621_COT-116</strain>
    </source>
</reference>
<dbReference type="Pfam" id="PF01381">
    <property type="entry name" value="HTH_3"/>
    <property type="match status" value="1"/>
</dbReference>
<keyword evidence="4" id="KW-1185">Reference proteome</keyword>
<dbReference type="InterPro" id="IPR001387">
    <property type="entry name" value="Cro/C1-type_HTH"/>
</dbReference>
<dbReference type="PANTHER" id="PTHR46558">
    <property type="entry name" value="TRACRIPTIONAL REGULATORY PROTEIN-RELATED-RELATED"/>
    <property type="match status" value="1"/>
</dbReference>
<evidence type="ECO:0000259" key="2">
    <source>
        <dbReference type="PROSITE" id="PS50943"/>
    </source>
</evidence>
<keyword evidence="1" id="KW-0238">DNA-binding</keyword>
<proteinExistence type="predicted"/>
<accession>A0A3P1V6T6</accession>
<sequence>MNRLKELRKKEKKKQSILASEIGVSEKTISRWENEESRIPADKAQALADHFGVSVGYLLGYTDIRTIAEEVDQQHQETLQQFDREIKGILETGYFLSDNDINAILTLLRTMSSSNNSYLWSLVEHKDKHISDVYKLDFSYFAERNPEYIQEIQKRYSDYLKRISVSDEEKELHSLRLQEIDNFRFNKK</sequence>
<gene>
    <name evidence="3" type="ORF">EII38_09020</name>
</gene>
<dbReference type="SMART" id="SM00530">
    <property type="entry name" value="HTH_XRE"/>
    <property type="match status" value="1"/>
</dbReference>
<protein>
    <submittedName>
        <fullName evidence="3">Helix-turn-helix domain-containing protein</fullName>
    </submittedName>
</protein>
<dbReference type="GO" id="GO:0003677">
    <property type="term" value="F:DNA binding"/>
    <property type="evidence" value="ECO:0007669"/>
    <property type="project" value="UniProtKB-KW"/>
</dbReference>
<dbReference type="Proteomes" id="UP000281771">
    <property type="component" value="Unassembled WGS sequence"/>
</dbReference>
<dbReference type="EMBL" id="RQZA01000011">
    <property type="protein sequence ID" value="RRD29851.1"/>
    <property type="molecule type" value="Genomic_DNA"/>
</dbReference>
<dbReference type="Gene3D" id="1.10.260.40">
    <property type="entry name" value="lambda repressor-like DNA-binding domains"/>
    <property type="match status" value="1"/>
</dbReference>
<organism evidence="3 4">
    <name type="scientific">Streptococcus minor</name>
    <dbReference type="NCBI Taxonomy" id="229549"/>
    <lineage>
        <taxon>Bacteria</taxon>
        <taxon>Bacillati</taxon>
        <taxon>Bacillota</taxon>
        <taxon>Bacilli</taxon>
        <taxon>Lactobacillales</taxon>
        <taxon>Streptococcaceae</taxon>
        <taxon>Streptococcus</taxon>
    </lineage>
</organism>
<dbReference type="InterPro" id="IPR010982">
    <property type="entry name" value="Lambda_DNA-bd_dom_sf"/>
</dbReference>
<comment type="caution">
    <text evidence="3">The sequence shown here is derived from an EMBL/GenBank/DDBJ whole genome shotgun (WGS) entry which is preliminary data.</text>
</comment>
<dbReference type="AlphaFoldDB" id="A0A3P1V6T6"/>
<dbReference type="RefSeq" id="WP_124777821.1">
    <property type="nucleotide sequence ID" value="NZ_RQZA01000011.1"/>
</dbReference>
<evidence type="ECO:0000256" key="1">
    <source>
        <dbReference type="ARBA" id="ARBA00023125"/>
    </source>
</evidence>
<dbReference type="PROSITE" id="PS50943">
    <property type="entry name" value="HTH_CROC1"/>
    <property type="match status" value="1"/>
</dbReference>
<dbReference type="CDD" id="cd00093">
    <property type="entry name" value="HTH_XRE"/>
    <property type="match status" value="1"/>
</dbReference>